<dbReference type="Pfam" id="PF12006">
    <property type="entry name" value="DUF3500"/>
    <property type="match status" value="1"/>
</dbReference>
<dbReference type="PANTHER" id="PTHR37489">
    <property type="entry name" value="DUF3500 DOMAIN-CONTAINING PROTEIN"/>
    <property type="match status" value="1"/>
</dbReference>
<comment type="caution">
    <text evidence="1">The sequence shown here is derived from an EMBL/GenBank/DDBJ whole genome shotgun (WGS) entry which is preliminary data.</text>
</comment>
<sequence length="405" mass="44310">MKRLRFSAVSAVVSIGALLFTGTVVLSQSQYPSNLLEQKGSFSAGAARALGQPFRGVATSAGIVEGLFPIKSTGVSTMPIRVAAERFLATLSTADLSRSHFAINDPEWRDWSNVDVGIFPRRGISLEDMSDSQKDAAWNLLAVALSAEGLEQTQNIMKTEQTLFELNGEPIRYGTEKYYFTMMGIPTADGPWGFQLDGHHLVVNYFVLGDQVIMTPAFWGGEPVVAEGGMFAGNTIMQEEQDTGLALMQSLNRSQQAMATIDPDKVRNNQVAAANQDNLTLDFEGIKGSELDSSQKLNLLDVIRSFVGALRDPHAAVTMEEIGQHINDTYFAWVGGAEDDAIFYYRVHSPVILIEFDHQGPVGTLQKNPPGIPSRDHIHTIVRTPNGNDYGKDLLAQHLAQDHQD</sequence>
<proteinExistence type="predicted"/>
<dbReference type="PANTHER" id="PTHR37489:SF1">
    <property type="entry name" value="DUF3500 DOMAIN-CONTAINING PROTEIN"/>
    <property type="match status" value="1"/>
</dbReference>
<dbReference type="Proteomes" id="UP000219329">
    <property type="component" value="Unassembled WGS sequence"/>
</dbReference>
<organism evidence="1 2">
    <name type="scientific">OM182 bacterium MED-G28</name>
    <dbReference type="NCBI Taxonomy" id="1986256"/>
    <lineage>
        <taxon>Bacteria</taxon>
        <taxon>Pseudomonadati</taxon>
        <taxon>Pseudomonadota</taxon>
        <taxon>Gammaproteobacteria</taxon>
        <taxon>OMG group</taxon>
        <taxon>OM182 clade</taxon>
    </lineage>
</organism>
<dbReference type="AlphaFoldDB" id="A0A2A5WBU4"/>
<reference evidence="1 2" key="1">
    <citation type="submission" date="2017-08" db="EMBL/GenBank/DDBJ databases">
        <title>Fine stratification of microbial communities through a metagenomic profile of the photic zone.</title>
        <authorList>
            <person name="Haro-Moreno J.M."/>
            <person name="Lopez-Perez M."/>
            <person name="De La Torre J."/>
            <person name="Picazo A."/>
            <person name="Camacho A."/>
            <person name="Rodriguez-Valera F."/>
        </authorList>
    </citation>
    <scope>NUCLEOTIDE SEQUENCE [LARGE SCALE GENOMIC DNA]</scope>
    <source>
        <strain evidence="1">MED-G28</strain>
    </source>
</reference>
<gene>
    <name evidence="1" type="ORF">CNF02_06220</name>
</gene>
<evidence type="ECO:0000313" key="1">
    <source>
        <dbReference type="EMBL" id="PDH33949.1"/>
    </source>
</evidence>
<name>A0A2A5WBU4_9GAMM</name>
<dbReference type="InterPro" id="IPR021889">
    <property type="entry name" value="DUF3500"/>
</dbReference>
<accession>A0A2A5WBU4</accession>
<protein>
    <recommendedName>
        <fullName evidence="3">DUF3500 domain-containing protein</fullName>
    </recommendedName>
</protein>
<dbReference type="EMBL" id="NTJZ01000005">
    <property type="protein sequence ID" value="PDH33949.1"/>
    <property type="molecule type" value="Genomic_DNA"/>
</dbReference>
<evidence type="ECO:0008006" key="3">
    <source>
        <dbReference type="Google" id="ProtNLM"/>
    </source>
</evidence>
<evidence type="ECO:0000313" key="2">
    <source>
        <dbReference type="Proteomes" id="UP000219329"/>
    </source>
</evidence>